<feature type="domain" description="Alpha-L-arabinofuranosidase C-terminal" evidence="7">
    <location>
        <begin position="553"/>
        <end position="752"/>
    </location>
</feature>
<gene>
    <name evidence="8" type="ORF">BIGA_1344</name>
</gene>
<evidence type="ECO:0000256" key="6">
    <source>
        <dbReference type="ARBA" id="ARBA00023180"/>
    </source>
</evidence>
<dbReference type="SMART" id="SM00813">
    <property type="entry name" value="Alpha-L-AF_C"/>
    <property type="match status" value="1"/>
</dbReference>
<keyword evidence="8" id="KW-0326">Glycosidase</keyword>
<organism evidence="8 9">
    <name type="scientific">Bifidobacterium pullorum subsp. gallinarum</name>
    <dbReference type="NCBI Taxonomy" id="78344"/>
    <lineage>
        <taxon>Bacteria</taxon>
        <taxon>Bacillati</taxon>
        <taxon>Actinomycetota</taxon>
        <taxon>Actinomycetes</taxon>
        <taxon>Bifidobacteriales</taxon>
        <taxon>Bifidobacteriaceae</taxon>
        <taxon>Bifidobacterium</taxon>
    </lineage>
</organism>
<dbReference type="GO" id="GO:0046556">
    <property type="term" value="F:alpha-L-arabinofuranosidase activity"/>
    <property type="evidence" value="ECO:0007669"/>
    <property type="project" value="UniProtKB-EC"/>
</dbReference>
<accession>A0A087AQ17</accession>
<dbReference type="InterPro" id="IPR017853">
    <property type="entry name" value="GH"/>
</dbReference>
<dbReference type="Pfam" id="PF06964">
    <property type="entry name" value="Alpha-L-AF_C"/>
    <property type="match status" value="1"/>
</dbReference>
<keyword evidence="6" id="KW-0325">Glycoprotein</keyword>
<sequence length="759" mass="83267">MVTVTVGEPTHAVSDRLYGVFFEDINLGADGGLNANMVNNYSFDGVYLDHHSLRVQGSQRWRAQSDPLRFWQFEGLSAVSCGTQRPDEHGRPVSTDCPAPPVHPHSRYARLSVHGGHGIEPAPARVENLGYNGGGANAHACAMSIVKGHGYEFSMVLRPVAGDCDIRVSVVDRYGLPLTDAATFRCDASASAATVSARDPQASVRREADDWHLLAASLQGRGTEYGKLRIDLIRRDGEPVVCDLDCVTLMDAEYWGRGDPKWRFGRLRRDLVEAIAALRPSFIRFPGGCIVEGVTPGNEYRWKDTVGALPARRQQYSMWGFRTPDGSSYAQSYQIGFYEYFCLCEDLNAKPLPTLFAGITCQSPYRDPRHIDIDSQYFRDVVVQDYLDLIDFANGDPETSRWARIRADMGHPEPFGLDMIGIGNENYGADYVAKYDAIARAIHAKDPSMLCVMSAGLFPFALPMRRSWEHARSVARVAAAIGGAAGAGDTASGRTDGDTGVENKPETIVAAVGSATGDAIIVDEHSYHSPDWFIAQAHRFDDYPRCGAGVYFGEYSANGYFAGQPQRYATACQWRSALAEAAFLTGCERNSDVVHMTSYAPLLAHIPGKGWEQNLIEFNPAHVNPTVNYEVQRLFSANVGSLAYACSVSPEAPKRLFVSATGDQGSRRYIKLVNVGGESVQVTLDVSSGLRALGGSRRRMPTMRVETLHGRPQDKRSLEYMGPARGDIRHEVNEYRLSSAQVHVAIAVKPYSVTLVTVE</sequence>
<dbReference type="GO" id="GO:0046373">
    <property type="term" value="P:L-arabinose metabolic process"/>
    <property type="evidence" value="ECO:0007669"/>
    <property type="project" value="InterPro"/>
</dbReference>
<dbReference type="Proteomes" id="UP000029046">
    <property type="component" value="Unassembled WGS sequence"/>
</dbReference>
<dbReference type="OrthoDB" id="9758923at2"/>
<comment type="caution">
    <text evidence="8">The sequence shown here is derived from an EMBL/GenBank/DDBJ whole genome shotgun (WGS) entry which is preliminary data.</text>
</comment>
<evidence type="ECO:0000313" key="9">
    <source>
        <dbReference type="Proteomes" id="UP000029046"/>
    </source>
</evidence>
<keyword evidence="5 8" id="KW-0378">Hydrolase</keyword>
<dbReference type="EMBL" id="JGYX01000003">
    <property type="protein sequence ID" value="KFI60867.1"/>
    <property type="molecule type" value="Genomic_DNA"/>
</dbReference>
<dbReference type="InterPro" id="IPR055235">
    <property type="entry name" value="ASD1_cat"/>
</dbReference>
<dbReference type="Pfam" id="PF22848">
    <property type="entry name" value="ASD1_dom"/>
    <property type="match status" value="1"/>
</dbReference>
<dbReference type="RefSeq" id="WP_152595973.1">
    <property type="nucleotide sequence ID" value="NZ_JGYX01000003.1"/>
</dbReference>
<dbReference type="EC" id="3.2.1.55" evidence="3"/>
<evidence type="ECO:0000256" key="2">
    <source>
        <dbReference type="ARBA" id="ARBA00007186"/>
    </source>
</evidence>
<keyword evidence="9" id="KW-1185">Reference proteome</keyword>
<comment type="similarity">
    <text evidence="2">Belongs to the glycosyl hydrolase 51 family.</text>
</comment>
<keyword evidence="4" id="KW-0732">Signal</keyword>
<name>A0A087AQ17_9BIFI</name>
<protein>
    <recommendedName>
        <fullName evidence="3">non-reducing end alpha-L-arabinofuranosidase</fullName>
        <ecNumber evidence="3">3.2.1.55</ecNumber>
    </recommendedName>
</protein>
<dbReference type="InterPro" id="IPR010720">
    <property type="entry name" value="Alpha-L-AF_C"/>
</dbReference>
<dbReference type="PANTHER" id="PTHR31776:SF0">
    <property type="entry name" value="ALPHA-L-ARABINOFURANOSIDASE 1"/>
    <property type="match status" value="1"/>
</dbReference>
<dbReference type="eggNOG" id="COG3534">
    <property type="taxonomic scope" value="Bacteria"/>
</dbReference>
<dbReference type="Gene3D" id="3.20.20.80">
    <property type="entry name" value="Glycosidases"/>
    <property type="match status" value="1"/>
</dbReference>
<evidence type="ECO:0000256" key="5">
    <source>
        <dbReference type="ARBA" id="ARBA00022801"/>
    </source>
</evidence>
<dbReference type="AlphaFoldDB" id="A0A087AQ17"/>
<evidence type="ECO:0000256" key="3">
    <source>
        <dbReference type="ARBA" id="ARBA00012670"/>
    </source>
</evidence>
<evidence type="ECO:0000256" key="1">
    <source>
        <dbReference type="ARBA" id="ARBA00001462"/>
    </source>
</evidence>
<dbReference type="InterPro" id="IPR051563">
    <property type="entry name" value="Glycosyl_Hydrolase_51"/>
</dbReference>
<proteinExistence type="inferred from homology"/>
<comment type="catalytic activity">
    <reaction evidence="1">
        <text>Hydrolysis of terminal non-reducing alpha-L-arabinofuranoside residues in alpha-L-arabinosides.</text>
        <dbReference type="EC" id="3.2.1.55"/>
    </reaction>
</comment>
<dbReference type="PANTHER" id="PTHR31776">
    <property type="entry name" value="ALPHA-L-ARABINOFURANOSIDASE 1"/>
    <property type="match status" value="1"/>
</dbReference>
<evidence type="ECO:0000313" key="8">
    <source>
        <dbReference type="EMBL" id="KFI60867.1"/>
    </source>
</evidence>
<reference evidence="8 9" key="1">
    <citation type="submission" date="2014-03" db="EMBL/GenBank/DDBJ databases">
        <title>Genomics of Bifidobacteria.</title>
        <authorList>
            <person name="Ventura M."/>
            <person name="Milani C."/>
            <person name="Lugli G.A."/>
        </authorList>
    </citation>
    <scope>NUCLEOTIDE SEQUENCE [LARGE SCALE GENOMIC DNA]</scope>
    <source>
        <strain evidence="8 9">LMG 11586</strain>
    </source>
</reference>
<evidence type="ECO:0000256" key="4">
    <source>
        <dbReference type="ARBA" id="ARBA00022729"/>
    </source>
</evidence>
<dbReference type="SUPFAM" id="SSF51445">
    <property type="entry name" value="(Trans)glycosidases"/>
    <property type="match status" value="1"/>
</dbReference>
<evidence type="ECO:0000259" key="7">
    <source>
        <dbReference type="SMART" id="SM00813"/>
    </source>
</evidence>